<name>A0A9W5USF0_9ACTN</name>
<keyword evidence="3" id="KW-1185">Reference proteome</keyword>
<reference evidence="2" key="1">
    <citation type="submission" date="2021-01" db="EMBL/GenBank/DDBJ databases">
        <title>Whole genome shotgun sequence of Verrucosispora sediminis NBRC 107745.</title>
        <authorList>
            <person name="Komaki H."/>
            <person name="Tamura T."/>
        </authorList>
    </citation>
    <scope>NUCLEOTIDE SEQUENCE</scope>
    <source>
        <strain evidence="2">NBRC 107745</strain>
    </source>
</reference>
<proteinExistence type="predicted"/>
<organism evidence="2 3">
    <name type="scientific">Micromonospora sediminimaris</name>
    <dbReference type="NCBI Taxonomy" id="547162"/>
    <lineage>
        <taxon>Bacteria</taxon>
        <taxon>Bacillati</taxon>
        <taxon>Actinomycetota</taxon>
        <taxon>Actinomycetes</taxon>
        <taxon>Micromonosporales</taxon>
        <taxon>Micromonosporaceae</taxon>
        <taxon>Micromonospora</taxon>
    </lineage>
</organism>
<sequence>MFGGIVLDQHAHPCIVHRRSDRLVGSPGSRTLDGVTNRSPAGKPPLTPRRGTPTRLAGLLAGLALGAALLAGCSSEGASTDCGLDACTVTFDRGVDARANILGVEARLVEAQDDVVTIEVGGEQLSLTVGQQAADVGGLAVTLDSVTDSEVKVRIARNGG</sequence>
<accession>A0A9W5USF0</accession>
<evidence type="ECO:0000256" key="1">
    <source>
        <dbReference type="SAM" id="MobiDB-lite"/>
    </source>
</evidence>
<evidence type="ECO:0000313" key="3">
    <source>
        <dbReference type="Proteomes" id="UP000607311"/>
    </source>
</evidence>
<feature type="region of interest" description="Disordered" evidence="1">
    <location>
        <begin position="25"/>
        <end position="52"/>
    </location>
</feature>
<dbReference type="AlphaFoldDB" id="A0A9W5USF0"/>
<dbReference type="Proteomes" id="UP000607311">
    <property type="component" value="Unassembled WGS sequence"/>
</dbReference>
<gene>
    <name evidence="2" type="ORF">Vse01_27160</name>
</gene>
<dbReference type="EMBL" id="BOPD01000015">
    <property type="protein sequence ID" value="GIJ33568.1"/>
    <property type="molecule type" value="Genomic_DNA"/>
</dbReference>
<protein>
    <submittedName>
        <fullName evidence="2">Uncharacterized protein</fullName>
    </submittedName>
</protein>
<comment type="caution">
    <text evidence="2">The sequence shown here is derived from an EMBL/GenBank/DDBJ whole genome shotgun (WGS) entry which is preliminary data.</text>
</comment>
<evidence type="ECO:0000313" key="2">
    <source>
        <dbReference type="EMBL" id="GIJ33568.1"/>
    </source>
</evidence>